<evidence type="ECO:0000313" key="5">
    <source>
        <dbReference type="Proteomes" id="UP000008144"/>
    </source>
</evidence>
<dbReference type="OMA" id="TMNCRSE"/>
<organism evidence="4 5">
    <name type="scientific">Ciona intestinalis</name>
    <name type="common">Transparent sea squirt</name>
    <name type="synonym">Ascidia intestinalis</name>
    <dbReference type="NCBI Taxonomy" id="7719"/>
    <lineage>
        <taxon>Eukaryota</taxon>
        <taxon>Metazoa</taxon>
        <taxon>Chordata</taxon>
        <taxon>Tunicata</taxon>
        <taxon>Ascidiacea</taxon>
        <taxon>Phlebobranchia</taxon>
        <taxon>Cionidae</taxon>
        <taxon>Ciona</taxon>
    </lineage>
</organism>
<protein>
    <recommendedName>
        <fullName evidence="2">Autophagy-related protein 101</fullName>
    </recommendedName>
</protein>
<evidence type="ECO:0000256" key="3">
    <source>
        <dbReference type="ARBA" id="ARBA00023006"/>
    </source>
</evidence>
<dbReference type="PANTHER" id="PTHR13292">
    <property type="entry name" value="AUTOPHAGY-RELATED PROTEIN 101"/>
    <property type="match status" value="1"/>
</dbReference>
<name>H2XTT0_CIOIN</name>
<dbReference type="FunCoup" id="H2XTT0">
    <property type="interactions" value="31"/>
</dbReference>
<dbReference type="GO" id="GO:0019901">
    <property type="term" value="F:protein kinase binding"/>
    <property type="evidence" value="ECO:0000318"/>
    <property type="project" value="GO_Central"/>
</dbReference>
<gene>
    <name evidence="4" type="primary">LOC100185215</name>
</gene>
<dbReference type="GO" id="GO:1990316">
    <property type="term" value="C:Atg1/ULK1 kinase complex"/>
    <property type="evidence" value="ECO:0000318"/>
    <property type="project" value="GO_Central"/>
</dbReference>
<dbReference type="KEGG" id="cin:100185215"/>
<dbReference type="InParanoid" id="H2XTT0"/>
<evidence type="ECO:0000256" key="1">
    <source>
        <dbReference type="ARBA" id="ARBA00007130"/>
    </source>
</evidence>
<proteinExistence type="inferred from homology"/>
<reference evidence="4" key="3">
    <citation type="submission" date="2025-09" db="UniProtKB">
        <authorList>
            <consortium name="Ensembl"/>
        </authorList>
    </citation>
    <scope>IDENTIFICATION</scope>
</reference>
<evidence type="ECO:0000313" key="4">
    <source>
        <dbReference type="Ensembl" id="ENSCINP00000033064.1"/>
    </source>
</evidence>
<dbReference type="PANTHER" id="PTHR13292:SF0">
    <property type="entry name" value="AUTOPHAGY-RELATED PROTEIN 101"/>
    <property type="match status" value="1"/>
</dbReference>
<keyword evidence="5" id="KW-1185">Reference proteome</keyword>
<dbReference type="GO" id="GO:0000045">
    <property type="term" value="P:autophagosome assembly"/>
    <property type="evidence" value="ECO:0000318"/>
    <property type="project" value="GO_Central"/>
</dbReference>
<dbReference type="STRING" id="7719.ENSCINP00000033064"/>
<dbReference type="AlphaFoldDB" id="H2XTT0"/>
<dbReference type="GeneID" id="100185215"/>
<dbReference type="InterPro" id="IPR012445">
    <property type="entry name" value="ATG101"/>
</dbReference>
<dbReference type="Ensembl" id="ENSCINT00000031580.1">
    <property type="protein sequence ID" value="ENSCINP00000033064.1"/>
    <property type="gene ID" value="ENSCING00000019291.1"/>
</dbReference>
<accession>A0A1W2WAZ5</accession>
<reference evidence="5" key="1">
    <citation type="journal article" date="2002" name="Science">
        <title>The draft genome of Ciona intestinalis: insights into chordate and vertebrate origins.</title>
        <authorList>
            <person name="Dehal P."/>
            <person name="Satou Y."/>
            <person name="Campbell R.K."/>
            <person name="Chapman J."/>
            <person name="Degnan B."/>
            <person name="De Tomaso A."/>
            <person name="Davidson B."/>
            <person name="Di Gregorio A."/>
            <person name="Gelpke M."/>
            <person name="Goodstein D.M."/>
            <person name="Harafuji N."/>
            <person name="Hastings K.E."/>
            <person name="Ho I."/>
            <person name="Hotta K."/>
            <person name="Huang W."/>
            <person name="Kawashima T."/>
            <person name="Lemaire P."/>
            <person name="Martinez D."/>
            <person name="Meinertzhagen I.A."/>
            <person name="Necula S."/>
            <person name="Nonaka M."/>
            <person name="Putnam N."/>
            <person name="Rash S."/>
            <person name="Saiga H."/>
            <person name="Satake M."/>
            <person name="Terry A."/>
            <person name="Yamada L."/>
            <person name="Wang H.G."/>
            <person name="Awazu S."/>
            <person name="Azumi K."/>
            <person name="Boore J."/>
            <person name="Branno M."/>
            <person name="Chin-Bow S."/>
            <person name="DeSantis R."/>
            <person name="Doyle S."/>
            <person name="Francino P."/>
            <person name="Keys D.N."/>
            <person name="Haga S."/>
            <person name="Hayashi H."/>
            <person name="Hino K."/>
            <person name="Imai K.S."/>
            <person name="Inaba K."/>
            <person name="Kano S."/>
            <person name="Kobayashi K."/>
            <person name="Kobayashi M."/>
            <person name="Lee B.I."/>
            <person name="Makabe K.W."/>
            <person name="Manohar C."/>
            <person name="Matassi G."/>
            <person name="Medina M."/>
            <person name="Mochizuki Y."/>
            <person name="Mount S."/>
            <person name="Morishita T."/>
            <person name="Miura S."/>
            <person name="Nakayama A."/>
            <person name="Nishizaka S."/>
            <person name="Nomoto H."/>
            <person name="Ohta F."/>
            <person name="Oishi K."/>
            <person name="Rigoutsos I."/>
            <person name="Sano M."/>
            <person name="Sasaki A."/>
            <person name="Sasakura Y."/>
            <person name="Shoguchi E."/>
            <person name="Shin-i T."/>
            <person name="Spagnuolo A."/>
            <person name="Stainier D."/>
            <person name="Suzuki M.M."/>
            <person name="Tassy O."/>
            <person name="Takatori N."/>
            <person name="Tokuoka M."/>
            <person name="Yagi K."/>
            <person name="Yoshizaki F."/>
            <person name="Wada S."/>
            <person name="Zhang C."/>
            <person name="Hyatt P.D."/>
            <person name="Larimer F."/>
            <person name="Detter C."/>
            <person name="Doggett N."/>
            <person name="Glavina T."/>
            <person name="Hawkins T."/>
            <person name="Richardson P."/>
            <person name="Lucas S."/>
            <person name="Kohara Y."/>
            <person name="Levine M."/>
            <person name="Satoh N."/>
            <person name="Rokhsar D.S."/>
        </authorList>
    </citation>
    <scope>NUCLEOTIDE SEQUENCE [LARGE SCALE GENOMIC DNA]</scope>
</reference>
<dbReference type="OrthoDB" id="10259639at2759"/>
<dbReference type="GeneTree" id="ENSGT00390000016511"/>
<comment type="similarity">
    <text evidence="1">Belongs to the ATG101 family.</text>
</comment>
<dbReference type="RefSeq" id="XP_002125864.1">
    <property type="nucleotide sequence ID" value="XM_002125828.2"/>
</dbReference>
<accession>H2XTT0</accession>
<dbReference type="HOGENOM" id="CLU_110397_0_0_1"/>
<dbReference type="Pfam" id="PF07855">
    <property type="entry name" value="ATG101"/>
    <property type="match status" value="1"/>
</dbReference>
<dbReference type="GO" id="GO:0000407">
    <property type="term" value="C:phagophore assembly site"/>
    <property type="evidence" value="ECO:0000318"/>
    <property type="project" value="GO_Central"/>
</dbReference>
<evidence type="ECO:0000256" key="2">
    <source>
        <dbReference type="ARBA" id="ARBA00018874"/>
    </source>
</evidence>
<reference evidence="4" key="2">
    <citation type="submission" date="2025-08" db="UniProtKB">
        <authorList>
            <consortium name="Ensembl"/>
        </authorList>
    </citation>
    <scope>IDENTIFICATION</scope>
</reference>
<dbReference type="Proteomes" id="UP000008144">
    <property type="component" value="Unassembled WGS sequence"/>
</dbReference>
<sequence length="227" mass="25501">MNAHSYNIEIVVECGQVEESVLGIFHSILLHRSTGKFHYRHEGTYSVGTVGTNDVDCEFVDFTYVAVASNALDAILRKHVGAFREQLEQKSINGVAAGTISLEFFQKRRNRWPFNDECVPWEVWNLQVIERVLSSENERVVARETAGARLAEKVASIVEAVGRHEFVPKMPTQSDLSLVFETSLADVQPYLFKVYHTFGNTGFNGTSSNPNTVGSTVRRLFRDTLTL</sequence>
<keyword evidence="3" id="KW-0072">Autophagy</keyword>